<organism evidence="3 4">
    <name type="scientific">Thermovibrio ammonificans (strain DSM 15698 / JCM 12110 / HB-1)</name>
    <dbReference type="NCBI Taxonomy" id="648996"/>
    <lineage>
        <taxon>Bacteria</taxon>
        <taxon>Pseudomonadati</taxon>
        <taxon>Aquificota</taxon>
        <taxon>Aquificia</taxon>
        <taxon>Desulfurobacteriales</taxon>
        <taxon>Desulfurobacteriaceae</taxon>
        <taxon>Thermovibrio</taxon>
    </lineage>
</organism>
<keyword evidence="4" id="KW-1185">Reference proteome</keyword>
<accession>E8T6X1</accession>
<dbReference type="CDD" id="cd00165">
    <property type="entry name" value="S4"/>
    <property type="match status" value="1"/>
</dbReference>
<dbReference type="InterPro" id="IPR002942">
    <property type="entry name" value="S4_RNA-bd"/>
</dbReference>
<geneLocation type="plasmid" evidence="3 4">
    <name>pTHEAM01</name>
</geneLocation>
<evidence type="ECO:0000313" key="3">
    <source>
        <dbReference type="EMBL" id="ADU97692.1"/>
    </source>
</evidence>
<evidence type="ECO:0000313" key="4">
    <source>
        <dbReference type="Proteomes" id="UP000006362"/>
    </source>
</evidence>
<dbReference type="Pfam" id="PF01479">
    <property type="entry name" value="S4"/>
    <property type="match status" value="1"/>
</dbReference>
<sequence>MLEYAYAKEERLSEFRFGNVVEPSFLIDYLPPKACKGGMKRLEEIRKSNDWELLLESFTRSRIIRAIIKAGYSFYTDELQRKRSALYREHYGLICEAVSRVSGFLSEDFVSEATVAFLEALDNIVPGKLNGAKPTTYVFAHIVSRLKEFCTSKSGLTVYTYLKKLCGYENASELLEQGLVRVNGRVVRKPSWKVSLTDEILVGDERAASPSSCLGEPSTPASQEEELLSSDFWRVIRGTVGDVGAEALAMYANGFSFREIAEELGLSIWQVSEFIRKARRERSLEELLE</sequence>
<evidence type="ECO:0000259" key="2">
    <source>
        <dbReference type="Pfam" id="PF01479"/>
    </source>
</evidence>
<dbReference type="PROSITE" id="PS50889">
    <property type="entry name" value="S4"/>
    <property type="match status" value="1"/>
</dbReference>
<dbReference type="Gene3D" id="3.10.290.10">
    <property type="entry name" value="RNA-binding S4 domain"/>
    <property type="match status" value="1"/>
</dbReference>
<dbReference type="HOGENOM" id="CLU_962888_0_0_0"/>
<dbReference type="InterPro" id="IPR036986">
    <property type="entry name" value="S4_RNA-bd_sf"/>
</dbReference>
<proteinExistence type="predicted"/>
<dbReference type="KEGG" id="tam:Theam_1736"/>
<reference evidence="3" key="1">
    <citation type="submission" date="2011-01" db="EMBL/GenBank/DDBJ databases">
        <title>Complete sequence of plasmid of Thermovibrio ammonificans HB-1.</title>
        <authorList>
            <consortium name="US DOE Joint Genome Institute"/>
            <person name="Lucas S."/>
            <person name="Copeland A."/>
            <person name="Lapidus A."/>
            <person name="Cheng J.-F."/>
            <person name="Goodwin L."/>
            <person name="Pitluck S."/>
            <person name="Davenport K."/>
            <person name="Detter J.C."/>
            <person name="Han C."/>
            <person name="Tapia R."/>
            <person name="Land M."/>
            <person name="Hauser L."/>
            <person name="Kyrpides N."/>
            <person name="Ivanova N."/>
            <person name="Ovchinnikova G."/>
            <person name="Vetriani C."/>
            <person name="Woyke T."/>
        </authorList>
    </citation>
    <scope>NUCLEOTIDE SEQUENCE [LARGE SCALE GENOMIC DNA]</scope>
    <source>
        <strain evidence="3">HB-1</strain>
        <plasmid evidence="3">pTHEAM01</plasmid>
    </source>
</reference>
<dbReference type="Proteomes" id="UP000006362">
    <property type="component" value="Plasmid pTHEAM01"/>
</dbReference>
<evidence type="ECO:0000256" key="1">
    <source>
        <dbReference type="PROSITE-ProRule" id="PRU00182"/>
    </source>
</evidence>
<dbReference type="AlphaFoldDB" id="E8T6X1"/>
<keyword evidence="3" id="KW-0614">Plasmid</keyword>
<gene>
    <name evidence="3" type="ordered locus">Theam_1736</name>
</gene>
<dbReference type="SUPFAM" id="SSF55174">
    <property type="entry name" value="Alpha-L RNA-binding motif"/>
    <property type="match status" value="1"/>
</dbReference>
<feature type="domain" description="RNA-binding S4" evidence="2">
    <location>
        <begin position="171"/>
        <end position="200"/>
    </location>
</feature>
<dbReference type="GO" id="GO:0003723">
    <property type="term" value="F:RNA binding"/>
    <property type="evidence" value="ECO:0007669"/>
    <property type="project" value="UniProtKB-KW"/>
</dbReference>
<protein>
    <submittedName>
        <fullName evidence="3">RNA polymerase sigma factor, sigma-70 family</fullName>
    </submittedName>
</protein>
<dbReference type="RefSeq" id="WP_013524896.1">
    <property type="nucleotide sequence ID" value="NC_014917.1"/>
</dbReference>
<dbReference type="EMBL" id="CP002445">
    <property type="protein sequence ID" value="ADU97692.1"/>
    <property type="molecule type" value="Genomic_DNA"/>
</dbReference>
<keyword evidence="1" id="KW-0694">RNA-binding</keyword>
<name>E8T6X1_THEA1</name>